<sequence length="369" mass="39160">MKRMLPVGRSVVCLVFLACLLSSALAGERCRIAFDMGSSGIRAGASNSAVTRSTEIDYLAALWSGRGLEATLPATVSALAELPATAGFAGDCERVGGGFSAWRLAGQQDKERLLTILAQIREATGVAVLVIPQTVEGAYGYFGARQLLGKGLTTSHVLDIGGGSLQISGADTSLGEMLGQKVWYRHLCRAIRGSESAPCHLQPMSDEEVAIARRLADEKLARVSHALPAPVTMTAVSRPVSRGVFPALTRLAAGGSISASAIDRDGFQFRALSKAIQRIAPLSSETSTALVDASPVFGVYLLSDMLLVEGLLRATGGEYLRVAELDLTNLPGLLADDRAFRWGRHYGCYLERLRHLNLDAYHSDAGSCP</sequence>
<gene>
    <name evidence="3" type="ORF">ACCAA_10045</name>
</gene>
<evidence type="ECO:0000313" key="4">
    <source>
        <dbReference type="Proteomes" id="UP000199169"/>
    </source>
</evidence>
<dbReference type="Pfam" id="PF02541">
    <property type="entry name" value="Ppx-GppA"/>
    <property type="match status" value="1"/>
</dbReference>
<protein>
    <recommendedName>
        <fullName evidence="2">Ppx/GppA phosphatase N-terminal domain-containing protein</fullName>
    </recommendedName>
</protein>
<feature type="chain" id="PRO_5008381382" description="Ppx/GppA phosphatase N-terminal domain-containing protein" evidence="1">
    <location>
        <begin position="27"/>
        <end position="369"/>
    </location>
</feature>
<dbReference type="InterPro" id="IPR003695">
    <property type="entry name" value="Ppx_GppA_N"/>
</dbReference>
<evidence type="ECO:0000259" key="2">
    <source>
        <dbReference type="Pfam" id="PF02541"/>
    </source>
</evidence>
<keyword evidence="4" id="KW-1185">Reference proteome</keyword>
<dbReference type="RefSeq" id="WP_186405238.1">
    <property type="nucleotide sequence ID" value="NZ_FLQX01000001.1"/>
</dbReference>
<dbReference type="AlphaFoldDB" id="A0A1A8XFE6"/>
<feature type="signal peptide" evidence="1">
    <location>
        <begin position="1"/>
        <end position="26"/>
    </location>
</feature>
<proteinExistence type="predicted"/>
<keyword evidence="1" id="KW-0732">Signal</keyword>
<feature type="domain" description="Ppx/GppA phosphatase N-terminal" evidence="2">
    <location>
        <begin position="116"/>
        <end position="238"/>
    </location>
</feature>
<dbReference type="STRING" id="1860102.ACCAA_10045"/>
<reference evidence="4" key="1">
    <citation type="submission" date="2016-06" db="EMBL/GenBank/DDBJ databases">
        <authorList>
            <person name="McIlroy S.J."/>
            <person name="Karst S.M."/>
            <person name="Albertsen M."/>
        </authorList>
    </citation>
    <scope>NUCLEOTIDE SEQUENCE [LARGE SCALE GENOMIC DNA]</scope>
</reference>
<dbReference type="Gene3D" id="3.30.420.150">
    <property type="entry name" value="Exopolyphosphatase. Domain 2"/>
    <property type="match status" value="1"/>
</dbReference>
<name>A0A1A8XFE6_9PROT</name>
<accession>A0A1A8XFE6</accession>
<evidence type="ECO:0000256" key="1">
    <source>
        <dbReference type="SAM" id="SignalP"/>
    </source>
</evidence>
<dbReference type="Proteomes" id="UP000199169">
    <property type="component" value="Unassembled WGS sequence"/>
</dbReference>
<organism evidence="3 4">
    <name type="scientific">Candidatus Accumulibacter aalborgensis</name>
    <dbReference type="NCBI Taxonomy" id="1860102"/>
    <lineage>
        <taxon>Bacteria</taxon>
        <taxon>Pseudomonadati</taxon>
        <taxon>Pseudomonadota</taxon>
        <taxon>Betaproteobacteria</taxon>
        <taxon>Candidatus Accumulibacter</taxon>
    </lineage>
</organism>
<evidence type="ECO:0000313" key="3">
    <source>
        <dbReference type="EMBL" id="SBT03092.1"/>
    </source>
</evidence>
<dbReference type="EMBL" id="FLQX01000001">
    <property type="protein sequence ID" value="SBT03092.1"/>
    <property type="molecule type" value="Genomic_DNA"/>
</dbReference>